<protein>
    <submittedName>
        <fullName evidence="2">Uncharacterized protein</fullName>
    </submittedName>
</protein>
<dbReference type="RefSeq" id="WP_234251158.1">
    <property type="nucleotide sequence ID" value="NZ_JABFTQ010000010.1"/>
</dbReference>
<keyword evidence="1" id="KW-1133">Transmembrane helix</keyword>
<proteinExistence type="predicted"/>
<dbReference type="Proteomes" id="UP001320154">
    <property type="component" value="Unassembled WGS sequence"/>
</dbReference>
<comment type="caution">
    <text evidence="2">The sequence shown here is derived from an EMBL/GenBank/DDBJ whole genome shotgun (WGS) entry which is preliminary data.</text>
</comment>
<keyword evidence="1" id="KW-0812">Transmembrane</keyword>
<sequence length="194" mass="22796">MEPLIVKISELPVDYMGLLIPALIAIILSVFAHFSSKWAESRANKFTLARIREQERQEAKKICRERCEELYRDFMEFRSIKLRVIYLNEYIDTIEGEVKEAEEQETAKAVSRLTKSLLHSEHLRVQKEKSKTVVNMYRHAAKVEEIIGKESCHQMQELLKEEVVKTKDGERVSEELSQKFIIELNKIEHEIDCM</sequence>
<feature type="transmembrane region" description="Helical" evidence="1">
    <location>
        <begin position="15"/>
        <end position="35"/>
    </location>
</feature>
<organism evidence="2 3">
    <name type="scientific">Billgrantia desiderata</name>
    <dbReference type="NCBI Taxonomy" id="52021"/>
    <lineage>
        <taxon>Bacteria</taxon>
        <taxon>Pseudomonadati</taxon>
        <taxon>Pseudomonadota</taxon>
        <taxon>Gammaproteobacteria</taxon>
        <taxon>Oceanospirillales</taxon>
        <taxon>Halomonadaceae</taxon>
        <taxon>Billgrantia</taxon>
    </lineage>
</organism>
<accession>A0ABS9B7J1</accession>
<evidence type="ECO:0000313" key="2">
    <source>
        <dbReference type="EMBL" id="MCE8048183.1"/>
    </source>
</evidence>
<evidence type="ECO:0000313" key="3">
    <source>
        <dbReference type="Proteomes" id="UP001320154"/>
    </source>
</evidence>
<evidence type="ECO:0000256" key="1">
    <source>
        <dbReference type="SAM" id="Phobius"/>
    </source>
</evidence>
<gene>
    <name evidence="2" type="ORF">HOP60_15750</name>
</gene>
<keyword evidence="3" id="KW-1185">Reference proteome</keyword>
<reference evidence="2 3" key="1">
    <citation type="journal article" date="2021" name="Front. Microbiol.">
        <title>Aerobic Denitrification and Heterotrophic Sulfur Oxidation in the Genus Halomonas Revealed by Six Novel Species Characterizations and Genome-Based Analysis.</title>
        <authorList>
            <person name="Wang L."/>
            <person name="Shao Z."/>
        </authorList>
    </citation>
    <scope>NUCLEOTIDE SEQUENCE [LARGE SCALE GENOMIC DNA]</scope>
    <source>
        <strain evidence="2 3">MCCC 1A05748</strain>
    </source>
</reference>
<keyword evidence="1" id="KW-0472">Membrane</keyword>
<name>A0ABS9B7J1_9GAMM</name>
<dbReference type="EMBL" id="JABFTQ010000010">
    <property type="protein sequence ID" value="MCE8048183.1"/>
    <property type="molecule type" value="Genomic_DNA"/>
</dbReference>